<evidence type="ECO:0000313" key="2">
    <source>
        <dbReference type="Proteomes" id="UP000297535"/>
    </source>
</evidence>
<dbReference type="EMBL" id="SRLB01000003">
    <property type="protein sequence ID" value="TGE01422.1"/>
    <property type="molecule type" value="Genomic_DNA"/>
</dbReference>
<proteinExistence type="predicted"/>
<dbReference type="PANTHER" id="PTHR35271">
    <property type="entry name" value="ABC TRANSPORTER, SUBSTRATE-BINDING LIPOPROTEIN-RELATED"/>
    <property type="match status" value="1"/>
</dbReference>
<dbReference type="OrthoDB" id="8441748at2"/>
<reference evidence="1 2" key="1">
    <citation type="submission" date="2019-04" db="EMBL/GenBank/DDBJ databases">
        <authorList>
            <person name="Feng G."/>
            <person name="Zhu H."/>
        </authorList>
    </citation>
    <scope>NUCLEOTIDE SEQUENCE [LARGE SCALE GENOMIC DNA]</scope>
    <source>
        <strain evidence="1 2">6HR-1</strain>
    </source>
</reference>
<dbReference type="Gene3D" id="3.40.50.2300">
    <property type="match status" value="2"/>
</dbReference>
<dbReference type="CDD" id="cd06325">
    <property type="entry name" value="PBP1_ABC_unchar_transporter"/>
    <property type="match status" value="1"/>
</dbReference>
<evidence type="ECO:0000313" key="1">
    <source>
        <dbReference type="EMBL" id="TGE01422.1"/>
    </source>
</evidence>
<dbReference type="Proteomes" id="UP000297535">
    <property type="component" value="Unassembled WGS sequence"/>
</dbReference>
<dbReference type="AlphaFoldDB" id="A0A4Z0NV05"/>
<gene>
    <name evidence="1" type="ORF">EU555_04765</name>
</gene>
<dbReference type="InterPro" id="IPR007487">
    <property type="entry name" value="ABC_transpt-TYRBP-like"/>
</dbReference>
<comment type="caution">
    <text evidence="1">The sequence shown here is derived from an EMBL/GenBank/DDBJ whole genome shotgun (WGS) entry which is preliminary data.</text>
</comment>
<dbReference type="PANTHER" id="PTHR35271:SF1">
    <property type="entry name" value="ABC TRANSPORTER, SUBSTRATE-BINDING LIPOPROTEIN"/>
    <property type="match status" value="1"/>
</dbReference>
<organism evidence="1 2">
    <name type="scientific">Methylobacterium nonmethylotrophicum</name>
    <dbReference type="NCBI Taxonomy" id="1141884"/>
    <lineage>
        <taxon>Bacteria</taxon>
        <taxon>Pseudomonadati</taxon>
        <taxon>Pseudomonadota</taxon>
        <taxon>Alphaproteobacteria</taxon>
        <taxon>Hyphomicrobiales</taxon>
        <taxon>Methylobacteriaceae</taxon>
        <taxon>Methylobacterium</taxon>
    </lineage>
</organism>
<dbReference type="Pfam" id="PF04392">
    <property type="entry name" value="ABC_sub_bind"/>
    <property type="match status" value="1"/>
</dbReference>
<accession>A0A4Z0NV05</accession>
<name>A0A4Z0NV05_9HYPH</name>
<evidence type="ECO:0008006" key="3">
    <source>
        <dbReference type="Google" id="ProtNLM"/>
    </source>
</evidence>
<protein>
    <recommendedName>
        <fullName evidence="3">ABC transporter substrate-binding protein</fullName>
    </recommendedName>
</protein>
<sequence>MPISRRTIVCSAFGCLAAKSTALSQQSKLWRIGHILPGSGGSHQKLSDAMRQSLDEIGLREPDVFLITPNVEPRPDAIADAIKPMLPQIDLLITWGTVATATAKKVAPPSLPIVFLSVGDPVVIGLADSLSRPGGNMTGVTFEAAMETYGKRLQFLKELKPGLSRVAVLGARNDPNIVPAISALDRLASEYTVTLDKYQFEKSADLPNAFDRMREAKDDALVVISGSLTFSLGREIAEFANRYRFPSSGGFKETVAAGGLVSVGPDLPAMSRQGADYVRRIMRGALPGDLPIQQPIKYEVAINLKTAEMLGMTVPPSMLVRADIVIE</sequence>
<keyword evidence="2" id="KW-1185">Reference proteome</keyword>